<name>A0AAV1J2A2_9NEOP</name>
<comment type="similarity">
    <text evidence="2">Belongs to the ORC6 family.</text>
</comment>
<evidence type="ECO:0000259" key="8">
    <source>
        <dbReference type="Pfam" id="PF21913"/>
    </source>
</evidence>
<keyword evidence="4" id="KW-0238">DNA-binding</keyword>
<dbReference type="GO" id="GO:0006270">
    <property type="term" value="P:DNA replication initiation"/>
    <property type="evidence" value="ECO:0007669"/>
    <property type="project" value="TreeGrafter"/>
</dbReference>
<dbReference type="Gene3D" id="1.10.472.10">
    <property type="entry name" value="Cyclin-like"/>
    <property type="match status" value="1"/>
</dbReference>
<evidence type="ECO:0000256" key="4">
    <source>
        <dbReference type="ARBA" id="ARBA00023125"/>
    </source>
</evidence>
<dbReference type="EMBL" id="CAVLEF010000004">
    <property type="protein sequence ID" value="CAK1543600.1"/>
    <property type="molecule type" value="Genomic_DNA"/>
</dbReference>
<comment type="caution">
    <text evidence="9">The sequence shown here is derived from an EMBL/GenBank/DDBJ whole genome shotgun (WGS) entry which is preliminary data.</text>
</comment>
<evidence type="ECO:0008006" key="11">
    <source>
        <dbReference type="Google" id="ProtNLM"/>
    </source>
</evidence>
<reference evidence="9 10" key="1">
    <citation type="submission" date="2023-11" db="EMBL/GenBank/DDBJ databases">
        <authorList>
            <person name="Okamura Y."/>
        </authorList>
    </citation>
    <scope>NUCLEOTIDE SEQUENCE [LARGE SCALE GENOMIC DNA]</scope>
</reference>
<dbReference type="InterPro" id="IPR020529">
    <property type="entry name" value="ORC6_met/pln"/>
</dbReference>
<dbReference type="PANTHER" id="PTHR13394:SF0">
    <property type="entry name" value="ORIGIN RECOGNITION COMPLEX SUBUNIT 6"/>
    <property type="match status" value="1"/>
</dbReference>
<evidence type="ECO:0000256" key="6">
    <source>
        <dbReference type="SAM" id="MobiDB-lite"/>
    </source>
</evidence>
<feature type="domain" description="ORC6 second cyclin-like" evidence="8">
    <location>
        <begin position="98"/>
        <end position="179"/>
    </location>
</feature>
<comment type="subcellular location">
    <subcellularLocation>
        <location evidence="1">Nucleus</location>
    </subcellularLocation>
</comment>
<evidence type="ECO:0000259" key="7">
    <source>
        <dbReference type="Pfam" id="PF05460"/>
    </source>
</evidence>
<evidence type="ECO:0000256" key="5">
    <source>
        <dbReference type="ARBA" id="ARBA00023242"/>
    </source>
</evidence>
<organism evidence="9 10">
    <name type="scientific">Leptosia nina</name>
    <dbReference type="NCBI Taxonomy" id="320188"/>
    <lineage>
        <taxon>Eukaryota</taxon>
        <taxon>Metazoa</taxon>
        <taxon>Ecdysozoa</taxon>
        <taxon>Arthropoda</taxon>
        <taxon>Hexapoda</taxon>
        <taxon>Insecta</taxon>
        <taxon>Pterygota</taxon>
        <taxon>Neoptera</taxon>
        <taxon>Endopterygota</taxon>
        <taxon>Lepidoptera</taxon>
        <taxon>Glossata</taxon>
        <taxon>Ditrysia</taxon>
        <taxon>Papilionoidea</taxon>
        <taxon>Pieridae</taxon>
        <taxon>Pierinae</taxon>
        <taxon>Leptosia</taxon>
    </lineage>
</organism>
<sequence length="302" mass="34404">MATSKTLLLLANKLGIAEEGKLLSKAAELERLLQMKLTAGNNLTDTSRIVICLDLAATIYGADLDHKTAIKYSGLKGPTYTSSKKMVENLLELNNDKLTVSSLCLNFQCNGVKGLAENILQDIQKTTKMELDMTLPQYACMAVYQACRINKIKLPKSKMVEKSRLKLGQWSKLEAEWAKIIDEKFAVVMKRGRPAKVKVVDDEKAMDIDTSPKKEIVIERKVESYEDWKRRMLEQAYKELEVLENERKIKKSVTRLSIHEESLRRSPRKTPIKSPQKTPQKFSPYKGPRKDGVIRLVFPKDF</sequence>
<keyword evidence="10" id="KW-1185">Reference proteome</keyword>
<dbReference type="PANTHER" id="PTHR13394">
    <property type="entry name" value="ORIGIN RECOGNITION COMPLEX SUBUNIT 6"/>
    <property type="match status" value="1"/>
</dbReference>
<evidence type="ECO:0000256" key="1">
    <source>
        <dbReference type="ARBA" id="ARBA00004123"/>
    </source>
</evidence>
<keyword evidence="5" id="KW-0539">Nucleus</keyword>
<feature type="region of interest" description="Disordered" evidence="6">
    <location>
        <begin position="254"/>
        <end position="291"/>
    </location>
</feature>
<protein>
    <recommendedName>
        <fullName evidence="11">Origin recognition complex subunit 6</fullName>
    </recommendedName>
</protein>
<keyword evidence="3" id="KW-0235">DNA replication</keyword>
<dbReference type="InterPro" id="IPR008721">
    <property type="entry name" value="ORC6_cyclin_first"/>
</dbReference>
<dbReference type="InterPro" id="IPR054113">
    <property type="entry name" value="ORC6_cyclin-like_2nd"/>
</dbReference>
<evidence type="ECO:0000313" key="10">
    <source>
        <dbReference type="Proteomes" id="UP001497472"/>
    </source>
</evidence>
<dbReference type="CDD" id="cd11583">
    <property type="entry name" value="Orc6_mid"/>
    <property type="match status" value="1"/>
</dbReference>
<evidence type="ECO:0000313" key="9">
    <source>
        <dbReference type="EMBL" id="CAK1543600.1"/>
    </source>
</evidence>
<dbReference type="GO" id="GO:0005664">
    <property type="term" value="C:nuclear origin of replication recognition complex"/>
    <property type="evidence" value="ECO:0007669"/>
    <property type="project" value="InterPro"/>
</dbReference>
<proteinExistence type="inferred from homology"/>
<feature type="domain" description="ORC6 first cyclin-like" evidence="7">
    <location>
        <begin position="10"/>
        <end position="94"/>
    </location>
</feature>
<dbReference type="GO" id="GO:0003677">
    <property type="term" value="F:DNA binding"/>
    <property type="evidence" value="ECO:0007669"/>
    <property type="project" value="UniProtKB-KW"/>
</dbReference>
<evidence type="ECO:0000256" key="3">
    <source>
        <dbReference type="ARBA" id="ARBA00022705"/>
    </source>
</evidence>
<gene>
    <name evidence="9" type="ORF">LNINA_LOCUS3407</name>
</gene>
<accession>A0AAV1J2A2</accession>
<dbReference type="Pfam" id="PF05460">
    <property type="entry name" value="ORC6"/>
    <property type="match status" value="1"/>
</dbReference>
<dbReference type="Pfam" id="PF21913">
    <property type="entry name" value="ORC6_2nd"/>
    <property type="match status" value="1"/>
</dbReference>
<dbReference type="Proteomes" id="UP001497472">
    <property type="component" value="Unassembled WGS sequence"/>
</dbReference>
<dbReference type="AlphaFoldDB" id="A0AAV1J2A2"/>
<evidence type="ECO:0000256" key="2">
    <source>
        <dbReference type="ARBA" id="ARBA00010840"/>
    </source>
</evidence>